<proteinExistence type="inferred from homology"/>
<name>A0A5R9G9S6_9BACL</name>
<evidence type="ECO:0000256" key="2">
    <source>
        <dbReference type="ARBA" id="ARBA00022475"/>
    </source>
</evidence>
<dbReference type="RefSeq" id="WP_138193433.1">
    <property type="nucleotide sequence ID" value="NZ_VCIW01000003.1"/>
</dbReference>
<dbReference type="OrthoDB" id="1651121at2"/>
<keyword evidence="4 6" id="KW-1133">Transmembrane helix</keyword>
<dbReference type="EMBL" id="VCIW01000003">
    <property type="protein sequence ID" value="TLS53192.1"/>
    <property type="molecule type" value="Genomic_DNA"/>
</dbReference>
<dbReference type="Proteomes" id="UP000309676">
    <property type="component" value="Unassembled WGS sequence"/>
</dbReference>
<evidence type="ECO:0000256" key="4">
    <source>
        <dbReference type="ARBA" id="ARBA00022989"/>
    </source>
</evidence>
<evidence type="ECO:0000259" key="7">
    <source>
        <dbReference type="Pfam" id="PF09335"/>
    </source>
</evidence>
<comment type="similarity">
    <text evidence="6">Belongs to the TVP38/TMEM64 family.</text>
</comment>
<protein>
    <recommendedName>
        <fullName evidence="6">TVP38/TMEM64 family membrane protein</fullName>
    </recommendedName>
</protein>
<keyword evidence="2 6" id="KW-1003">Cell membrane</keyword>
<feature type="transmembrane region" description="Helical" evidence="6">
    <location>
        <begin position="30"/>
        <end position="50"/>
    </location>
</feature>
<dbReference type="GO" id="GO:0005886">
    <property type="term" value="C:plasma membrane"/>
    <property type="evidence" value="ECO:0007669"/>
    <property type="project" value="UniProtKB-SubCell"/>
</dbReference>
<feature type="transmembrane region" description="Helical" evidence="6">
    <location>
        <begin position="139"/>
        <end position="158"/>
    </location>
</feature>
<evidence type="ECO:0000256" key="6">
    <source>
        <dbReference type="RuleBase" id="RU366058"/>
    </source>
</evidence>
<gene>
    <name evidence="8" type="ORF">FE782_07465</name>
</gene>
<feature type="transmembrane region" description="Helical" evidence="6">
    <location>
        <begin position="56"/>
        <end position="79"/>
    </location>
</feature>
<evidence type="ECO:0000256" key="1">
    <source>
        <dbReference type="ARBA" id="ARBA00004651"/>
    </source>
</evidence>
<comment type="subcellular location">
    <subcellularLocation>
        <location evidence="1 6">Cell membrane</location>
        <topology evidence="1 6">Multi-pass membrane protein</topology>
    </subcellularLocation>
</comment>
<evidence type="ECO:0000313" key="9">
    <source>
        <dbReference type="Proteomes" id="UP000309676"/>
    </source>
</evidence>
<feature type="domain" description="VTT" evidence="7">
    <location>
        <begin position="43"/>
        <end position="160"/>
    </location>
</feature>
<evidence type="ECO:0000256" key="3">
    <source>
        <dbReference type="ARBA" id="ARBA00022692"/>
    </source>
</evidence>
<dbReference type="InterPro" id="IPR015414">
    <property type="entry name" value="TMEM64"/>
</dbReference>
<organism evidence="8 9">
    <name type="scientific">Paenibacillus antri</name>
    <dbReference type="NCBI Taxonomy" id="2582848"/>
    <lineage>
        <taxon>Bacteria</taxon>
        <taxon>Bacillati</taxon>
        <taxon>Bacillota</taxon>
        <taxon>Bacilli</taxon>
        <taxon>Bacillales</taxon>
        <taxon>Paenibacillaceae</taxon>
        <taxon>Paenibacillus</taxon>
    </lineage>
</organism>
<reference evidence="8 9" key="1">
    <citation type="submission" date="2019-05" db="EMBL/GenBank/DDBJ databases">
        <authorList>
            <person name="Narsing Rao M.P."/>
            <person name="Li W.J."/>
        </authorList>
    </citation>
    <scope>NUCLEOTIDE SEQUENCE [LARGE SCALE GENOMIC DNA]</scope>
    <source>
        <strain evidence="8 9">SYSU_K30003</strain>
    </source>
</reference>
<evidence type="ECO:0000313" key="8">
    <source>
        <dbReference type="EMBL" id="TLS53192.1"/>
    </source>
</evidence>
<feature type="transmembrane region" description="Helical" evidence="6">
    <location>
        <begin position="170"/>
        <end position="189"/>
    </location>
</feature>
<evidence type="ECO:0000256" key="5">
    <source>
        <dbReference type="ARBA" id="ARBA00023136"/>
    </source>
</evidence>
<dbReference type="Pfam" id="PF09335">
    <property type="entry name" value="VTT_dom"/>
    <property type="match status" value="1"/>
</dbReference>
<accession>A0A5R9G9S6</accession>
<dbReference type="PANTHER" id="PTHR12677:SF55">
    <property type="entry name" value="UNDECAPRENYL PHOSPHATE TRANSPORTER SAOUHSC_00901-RELATED"/>
    <property type="match status" value="1"/>
</dbReference>
<sequence length="207" mass="23252">MIADLLSILTEERLAEWLDRYRAWGPLPGLLVPFLKSFVPPLPTIVIVGWNAVAYGLWLGFLYTWIGMVAGCMTTFLIVRKIAEHPIMLRWSRRPKVARAMHWIRRRAFSYVFLLSLLPAGPFVVVNTAAALTRMNARSFALAVSGGKAIMIFTISYFGHDPGVYFEQPWRLLFVLALVAASLVLSKRINARFADEAPRSDSATEPA</sequence>
<dbReference type="PANTHER" id="PTHR12677">
    <property type="entry name" value="GOLGI APPARATUS MEMBRANE PROTEIN TVP38-RELATED"/>
    <property type="match status" value="1"/>
</dbReference>
<feature type="transmembrane region" description="Helical" evidence="6">
    <location>
        <begin position="108"/>
        <end position="133"/>
    </location>
</feature>
<keyword evidence="9" id="KW-1185">Reference proteome</keyword>
<dbReference type="AlphaFoldDB" id="A0A5R9G9S6"/>
<keyword evidence="5 6" id="KW-0472">Membrane</keyword>
<dbReference type="InterPro" id="IPR032816">
    <property type="entry name" value="VTT_dom"/>
</dbReference>
<comment type="caution">
    <text evidence="8">The sequence shown here is derived from an EMBL/GenBank/DDBJ whole genome shotgun (WGS) entry which is preliminary data.</text>
</comment>
<keyword evidence="3 6" id="KW-0812">Transmembrane</keyword>